<reference evidence="1 2" key="1">
    <citation type="submission" date="2015-11" db="EMBL/GenBank/DDBJ databases">
        <title>Genomic analysis of 38 Legionella species identifies large and diverse effector repertoires.</title>
        <authorList>
            <person name="Burstein D."/>
            <person name="Amaro F."/>
            <person name="Zusman T."/>
            <person name="Lifshitz Z."/>
            <person name="Cohen O."/>
            <person name="Gilbert J.A."/>
            <person name="Pupko T."/>
            <person name="Shuman H.A."/>
            <person name="Segal G."/>
        </authorList>
    </citation>
    <scope>NUCLEOTIDE SEQUENCE [LARGE SCALE GENOMIC DNA]</scope>
    <source>
        <strain evidence="1 2">Bercovier 4</strain>
    </source>
</reference>
<dbReference type="EMBL" id="LNYH01000090">
    <property type="protein sequence ID" value="KTD21990.1"/>
    <property type="molecule type" value="Genomic_DNA"/>
</dbReference>
<gene>
    <name evidence="1" type="ORF">Lisr_1530</name>
</gene>
<dbReference type="AlphaFoldDB" id="A0A0W0VQL6"/>
<proteinExistence type="predicted"/>
<accession>A0A0W0VQL6</accession>
<protein>
    <submittedName>
        <fullName evidence="1">Uncharacterized protein</fullName>
    </submittedName>
</protein>
<evidence type="ECO:0000313" key="1">
    <source>
        <dbReference type="EMBL" id="KTD21990.1"/>
    </source>
</evidence>
<sequence length="151" mass="17805">MRNCTIKPFISISFITNNHNFMNFGSQSQKTKRKSDIDRFKKHINSDKANLTLLIRNYIDMIWELHKSIRLIIDEKLRDNIKIFTDAIESMTQNNQTKLGCHIEIYKDGSSISKIPLAQRVINEYNLLKQKHQSGKFSNILISNQYVDKEW</sequence>
<name>A0A0W0VQL6_9GAMM</name>
<comment type="caution">
    <text evidence="1">The sequence shown here is derived from an EMBL/GenBank/DDBJ whole genome shotgun (WGS) entry which is preliminary data.</text>
</comment>
<dbReference type="Proteomes" id="UP000054761">
    <property type="component" value="Unassembled WGS sequence"/>
</dbReference>
<organism evidence="1 2">
    <name type="scientific">Legionella israelensis</name>
    <dbReference type="NCBI Taxonomy" id="454"/>
    <lineage>
        <taxon>Bacteria</taxon>
        <taxon>Pseudomonadati</taxon>
        <taxon>Pseudomonadota</taxon>
        <taxon>Gammaproteobacteria</taxon>
        <taxon>Legionellales</taxon>
        <taxon>Legionellaceae</taxon>
        <taxon>Legionella</taxon>
    </lineage>
</organism>
<keyword evidence="2" id="KW-1185">Reference proteome</keyword>
<evidence type="ECO:0000313" key="2">
    <source>
        <dbReference type="Proteomes" id="UP000054761"/>
    </source>
</evidence>
<dbReference type="PATRIC" id="fig|454.4.peg.1667"/>